<evidence type="ECO:0000256" key="1">
    <source>
        <dbReference type="SAM" id="Phobius"/>
    </source>
</evidence>
<dbReference type="Pfam" id="PF13579">
    <property type="entry name" value="Glyco_trans_4_4"/>
    <property type="match status" value="1"/>
</dbReference>
<dbReference type="EMBL" id="MK370028">
    <property type="protein sequence ID" value="QBK17794.1"/>
    <property type="molecule type" value="Genomic_DNA"/>
</dbReference>
<dbReference type="GO" id="GO:0016758">
    <property type="term" value="F:hexosyltransferase activity"/>
    <property type="evidence" value="ECO:0007669"/>
    <property type="project" value="TreeGrafter"/>
</dbReference>
<dbReference type="CDD" id="cd03794">
    <property type="entry name" value="GT4_WbuB-like"/>
    <property type="match status" value="1"/>
</dbReference>
<gene>
    <name evidence="4" type="primary">gtr186</name>
</gene>
<keyword evidence="1" id="KW-0812">Transmembrane</keyword>
<dbReference type="SUPFAM" id="SSF53756">
    <property type="entry name" value="UDP-Glycosyltransferase/glycogen phosphorylase"/>
    <property type="match status" value="1"/>
</dbReference>
<dbReference type="RefSeq" id="WP_114199840.1">
    <property type="nucleotide sequence ID" value="NZ_UFIH01000009.1"/>
</dbReference>
<dbReference type="AlphaFoldDB" id="A0A481WYG5"/>
<organism evidence="4">
    <name type="scientific">Acinetobacter baumannii</name>
    <dbReference type="NCBI Taxonomy" id="470"/>
    <lineage>
        <taxon>Bacteria</taxon>
        <taxon>Pseudomonadati</taxon>
        <taxon>Pseudomonadota</taxon>
        <taxon>Gammaproteobacteria</taxon>
        <taxon>Moraxellales</taxon>
        <taxon>Moraxellaceae</taxon>
        <taxon>Acinetobacter</taxon>
        <taxon>Acinetobacter calcoaceticus/baumannii complex</taxon>
    </lineage>
</organism>
<evidence type="ECO:0000259" key="2">
    <source>
        <dbReference type="Pfam" id="PF00534"/>
    </source>
</evidence>
<protein>
    <submittedName>
        <fullName evidence="4">Gtr186</fullName>
    </submittedName>
</protein>
<keyword evidence="1" id="KW-1133">Transmembrane helix</keyword>
<dbReference type="InterPro" id="IPR050194">
    <property type="entry name" value="Glycosyltransferase_grp1"/>
</dbReference>
<sequence length="405" mass="45968">MKILLLTQWFDPEPTFKGLAFAKELQRQGHEVEVLTGFPNYPGGKIYDGYKLKLYQREQIDGISILRVVLYPNHDNSALKRIFNYISFAFMAMLFGIFATKKADIIYAYHPPLTVGIAAVFIKFFRRIPIVYDIQDMWPDTLKATGMLNNQRLLNIIGSVCQLVYKFVDHIVVLCPGFKKILIERAVPESKVSVIYNWCDEEALTKTQPLKLEYQQLMQDKFNIVFAGNIGKAQALDKILDVAKDIEEMKGIQFVFVGGGTETERLKLRLNNENINNVTFIPRMPMSEVGGILNYASLLLVHLKKDPLFEITVPSKTQAYMAIGKPLLMAVAGDAADIVKLAECGRMAVSEDKDSIKAAILDIYKLSAIERHQLGLNARNFYNEKLSLKIGVQQFVKIFERVKND</sequence>
<dbReference type="PANTHER" id="PTHR45947">
    <property type="entry name" value="SULFOQUINOVOSYL TRANSFERASE SQD2"/>
    <property type="match status" value="1"/>
</dbReference>
<proteinExistence type="predicted"/>
<dbReference type="PANTHER" id="PTHR45947:SF3">
    <property type="entry name" value="SULFOQUINOVOSYL TRANSFERASE SQD2"/>
    <property type="match status" value="1"/>
</dbReference>
<feature type="domain" description="Glycosyl transferase family 1" evidence="2">
    <location>
        <begin position="219"/>
        <end position="380"/>
    </location>
</feature>
<dbReference type="InterPro" id="IPR001296">
    <property type="entry name" value="Glyco_trans_1"/>
</dbReference>
<evidence type="ECO:0000313" key="4">
    <source>
        <dbReference type="EMBL" id="QBK17794.1"/>
    </source>
</evidence>
<dbReference type="Gene3D" id="3.40.50.2000">
    <property type="entry name" value="Glycogen Phosphorylase B"/>
    <property type="match status" value="2"/>
</dbReference>
<feature type="domain" description="Glycosyltransferase subfamily 4-like N-terminal" evidence="3">
    <location>
        <begin position="21"/>
        <end position="198"/>
    </location>
</feature>
<keyword evidence="1" id="KW-0472">Membrane</keyword>
<accession>A0A481WYG5</accession>
<feature type="transmembrane region" description="Helical" evidence="1">
    <location>
        <begin position="106"/>
        <end position="125"/>
    </location>
</feature>
<dbReference type="Pfam" id="PF00534">
    <property type="entry name" value="Glycos_transf_1"/>
    <property type="match status" value="1"/>
</dbReference>
<feature type="transmembrane region" description="Helical" evidence="1">
    <location>
        <begin position="82"/>
        <end position="100"/>
    </location>
</feature>
<dbReference type="InterPro" id="IPR028098">
    <property type="entry name" value="Glyco_trans_4-like_N"/>
</dbReference>
<name>A0A481WYG5_ACIBA</name>
<reference evidence="4" key="1">
    <citation type="journal article" date="2019" name="Microb. Genom.">
        <title>Genomic epidemiology of severe community-onset Acinetobacter baumannii infection.</title>
        <authorList>
            <person name="Meumann E.M."/>
            <person name="Anstey N.M."/>
            <person name="Currie B.J."/>
            <person name="Piera K.A."/>
            <person name="Kenyon J.J."/>
            <person name="Hall R.M."/>
            <person name="Davis J.S."/>
            <person name="Sarovich D.S."/>
        </authorList>
    </citation>
    <scope>NUCLEOTIDE SEQUENCE</scope>
    <source>
        <strain evidence="4">MSHR_8</strain>
    </source>
</reference>
<evidence type="ECO:0000259" key="3">
    <source>
        <dbReference type="Pfam" id="PF13579"/>
    </source>
</evidence>